<feature type="compositionally biased region" description="Polar residues" evidence="2">
    <location>
        <begin position="171"/>
        <end position="182"/>
    </location>
</feature>
<evidence type="ECO:0000256" key="1">
    <source>
        <dbReference type="SAM" id="Coils"/>
    </source>
</evidence>
<gene>
    <name evidence="3" type="ORF">AFUS01_LOCUS21888</name>
</gene>
<dbReference type="EMBL" id="CAJVCH010249083">
    <property type="protein sequence ID" value="CAG7733445.1"/>
    <property type="molecule type" value="Genomic_DNA"/>
</dbReference>
<feature type="compositionally biased region" description="Basic and acidic residues" evidence="2">
    <location>
        <begin position="287"/>
        <end position="296"/>
    </location>
</feature>
<feature type="coiled-coil region" evidence="1">
    <location>
        <begin position="335"/>
        <end position="408"/>
    </location>
</feature>
<reference evidence="3" key="1">
    <citation type="submission" date="2021-06" db="EMBL/GenBank/DDBJ databases">
        <authorList>
            <person name="Hodson N. C."/>
            <person name="Mongue J. A."/>
            <person name="Jaron S. K."/>
        </authorList>
    </citation>
    <scope>NUCLEOTIDE SEQUENCE</scope>
</reference>
<evidence type="ECO:0000313" key="3">
    <source>
        <dbReference type="EMBL" id="CAG7733445.1"/>
    </source>
</evidence>
<protein>
    <recommendedName>
        <fullName evidence="5">SAP domain-containing protein</fullName>
    </recommendedName>
</protein>
<feature type="region of interest" description="Disordered" evidence="2">
    <location>
        <begin position="440"/>
        <end position="465"/>
    </location>
</feature>
<dbReference type="Proteomes" id="UP000708208">
    <property type="component" value="Unassembled WGS sequence"/>
</dbReference>
<feature type="compositionally biased region" description="Low complexity" evidence="2">
    <location>
        <begin position="232"/>
        <end position="246"/>
    </location>
</feature>
<evidence type="ECO:0000313" key="4">
    <source>
        <dbReference type="Proteomes" id="UP000708208"/>
    </source>
</evidence>
<evidence type="ECO:0000256" key="2">
    <source>
        <dbReference type="SAM" id="MobiDB-lite"/>
    </source>
</evidence>
<evidence type="ECO:0008006" key="5">
    <source>
        <dbReference type="Google" id="ProtNLM"/>
    </source>
</evidence>
<feature type="compositionally biased region" description="Low complexity" evidence="2">
    <location>
        <begin position="258"/>
        <end position="283"/>
    </location>
</feature>
<proteinExistence type="predicted"/>
<feature type="compositionally biased region" description="Basic and acidic residues" evidence="2">
    <location>
        <begin position="147"/>
        <end position="157"/>
    </location>
</feature>
<accession>A0A8J2P678</accession>
<feature type="compositionally biased region" description="Basic and acidic residues" evidence="2">
    <location>
        <begin position="200"/>
        <end position="229"/>
    </location>
</feature>
<keyword evidence="4" id="KW-1185">Reference proteome</keyword>
<organism evidence="3 4">
    <name type="scientific">Allacma fusca</name>
    <dbReference type="NCBI Taxonomy" id="39272"/>
    <lineage>
        <taxon>Eukaryota</taxon>
        <taxon>Metazoa</taxon>
        <taxon>Ecdysozoa</taxon>
        <taxon>Arthropoda</taxon>
        <taxon>Hexapoda</taxon>
        <taxon>Collembola</taxon>
        <taxon>Symphypleona</taxon>
        <taxon>Sminthuridae</taxon>
        <taxon>Allacma</taxon>
    </lineage>
</organism>
<name>A0A8J2P678_9HEXA</name>
<dbReference type="AlphaFoldDB" id="A0A8J2P678"/>
<keyword evidence="1" id="KW-0175">Coiled coil</keyword>
<sequence>MSQQRSSRCRKKLCDLSLDSLVRHLKKRGLDPNGPKNVLQARLVVALKRERGLLENDTMSRTGVRVEIESPLFESNADNFVGKMSASLDKPKNPDNEDGLLHDDESPTFIINAENSDQDTCMTSLQQEHCLNEAVDVNFASITTTANEHRSRESKESAEEEEGEFSSKNSIQSSHTPTTFASKQKDDINYRRGCTGESGDDVRESRDRRVDIRENRDSIRSCISRDNKKTSRSTSTASHNSSSRSISHSHDTHRSLQKAHSSSKSCSSVSSSKYESKTSSIRRSTSRRVESQQRYREHVHRYAASKQHRVREQQHRYQAEHYERRCKIYPPQENLHKTQDQVEALQNENRRLKLDREKLAREKEELLRREYERQRVDRELIEKEKIEIRRTKQLLEKEQRKFLDQQKQPKVNAAVQEVPKITMSDEPQVRAFVQRRPSFLNNRTMQQRSHVDSARRRQEISSDQYQQQHNYHRFYRNHDHSPQKMFYRTNNWKDNRKERQNRQDHFGRHCAHTKVRRTSVDSPNMTIRKSTGREFQTYSVFQNRGYSQSDYDDASTSRTVTVVKGAGNNYNSGSIQDYSAYHKYDYPIIE</sequence>
<comment type="caution">
    <text evidence="3">The sequence shown here is derived from an EMBL/GenBank/DDBJ whole genome shotgun (WGS) entry which is preliminary data.</text>
</comment>
<feature type="region of interest" description="Disordered" evidence="2">
    <location>
        <begin position="145"/>
        <end position="296"/>
    </location>
</feature>
<feature type="compositionally biased region" description="Basic and acidic residues" evidence="2">
    <location>
        <begin position="449"/>
        <end position="460"/>
    </location>
</feature>